<feature type="transmembrane region" description="Helical" evidence="6">
    <location>
        <begin position="125"/>
        <end position="142"/>
    </location>
</feature>
<comment type="caution">
    <text evidence="8">The sequence shown here is derived from an EMBL/GenBank/DDBJ whole genome shotgun (WGS) entry which is preliminary data.</text>
</comment>
<protein>
    <submittedName>
        <fullName evidence="8">Aromatic acid exporter family protein</fullName>
    </submittedName>
</protein>
<name>A0A6I4VV60_9BACL</name>
<dbReference type="Pfam" id="PF11728">
    <property type="entry name" value="ArAE_1_C"/>
    <property type="match status" value="1"/>
</dbReference>
<keyword evidence="3 6" id="KW-0812">Transmembrane</keyword>
<dbReference type="InterPro" id="IPR038323">
    <property type="entry name" value="ArAE_1_C_sf"/>
</dbReference>
<feature type="domain" description="Putative aromatic acid exporter C-terminal" evidence="7">
    <location>
        <begin position="146"/>
        <end position="310"/>
    </location>
</feature>
<keyword evidence="5 6" id="KW-0472">Membrane</keyword>
<proteinExistence type="predicted"/>
<evidence type="ECO:0000256" key="5">
    <source>
        <dbReference type="ARBA" id="ARBA00023136"/>
    </source>
</evidence>
<keyword evidence="9" id="KW-1185">Reference proteome</keyword>
<dbReference type="AlphaFoldDB" id="A0A6I4VV60"/>
<reference evidence="8 9" key="1">
    <citation type="submission" date="2019-12" db="EMBL/GenBank/DDBJ databases">
        <title>Whole-genome analyses of novel actinobacteria.</title>
        <authorList>
            <person name="Sahin N."/>
            <person name="Saygin H."/>
        </authorList>
    </citation>
    <scope>NUCLEOTIDE SEQUENCE [LARGE SCALE GENOMIC DNA]</scope>
    <source>
        <strain evidence="8 9">KC615</strain>
    </source>
</reference>
<sequence length="314" mass="36800">MVKIGYRILKTAFGAGISIAIAQLLQLTFYASAGTVTMLCIQRTRKKSYEIAWQRFLACLIGLSVAAAMFTVFGYHPWTIILIILISIPLMIRFKAKESVIASSVFIFHLYVLKHITWSLILNELALMVIGVSVALLLNLFMPSADQELRRFQQKIEENFRIIFHEMSQYLRVGDHDWNEMEMVETGRLLKEAKERSVHNVENRFDEEELWFYRYFQMRDKQFDVLDHLLPHITSFHPYSDHGEKLADFLDEIAEGIHSGNTAEVYLDKLDKMNEEYRKMPLPQTEEEFDMRAVLFLIMNEIRRYLTIKKSLAK</sequence>
<evidence type="ECO:0000313" key="8">
    <source>
        <dbReference type="EMBL" id="MXQ55427.1"/>
    </source>
</evidence>
<dbReference type="Gene3D" id="1.20.120.940">
    <property type="entry name" value="Putative aromatic acid exporter, C-terminal domain"/>
    <property type="match status" value="1"/>
</dbReference>
<dbReference type="EMBL" id="WUUL01000014">
    <property type="protein sequence ID" value="MXQ55427.1"/>
    <property type="molecule type" value="Genomic_DNA"/>
</dbReference>
<keyword evidence="2" id="KW-1003">Cell membrane</keyword>
<evidence type="ECO:0000256" key="2">
    <source>
        <dbReference type="ARBA" id="ARBA00022475"/>
    </source>
</evidence>
<evidence type="ECO:0000313" key="9">
    <source>
        <dbReference type="Proteomes" id="UP000430692"/>
    </source>
</evidence>
<feature type="transmembrane region" description="Helical" evidence="6">
    <location>
        <begin position="75"/>
        <end position="92"/>
    </location>
</feature>
<evidence type="ECO:0000256" key="1">
    <source>
        <dbReference type="ARBA" id="ARBA00004651"/>
    </source>
</evidence>
<keyword evidence="4 6" id="KW-1133">Transmembrane helix</keyword>
<dbReference type="InterPro" id="IPR052984">
    <property type="entry name" value="UPF0421"/>
</dbReference>
<evidence type="ECO:0000256" key="6">
    <source>
        <dbReference type="SAM" id="Phobius"/>
    </source>
</evidence>
<evidence type="ECO:0000256" key="3">
    <source>
        <dbReference type="ARBA" id="ARBA00022692"/>
    </source>
</evidence>
<accession>A0A6I4VV60</accession>
<dbReference type="PANTHER" id="PTHR40064:SF1">
    <property type="entry name" value="MEMBRANE PROTEIN"/>
    <property type="match status" value="1"/>
</dbReference>
<evidence type="ECO:0000256" key="4">
    <source>
        <dbReference type="ARBA" id="ARBA00022989"/>
    </source>
</evidence>
<comment type="subcellular location">
    <subcellularLocation>
        <location evidence="1">Cell membrane</location>
        <topology evidence="1">Multi-pass membrane protein</topology>
    </subcellularLocation>
</comment>
<dbReference type="InterPro" id="IPR010343">
    <property type="entry name" value="ArAE_1"/>
</dbReference>
<feature type="transmembrane region" description="Helical" evidence="6">
    <location>
        <begin position="99"/>
        <end position="119"/>
    </location>
</feature>
<feature type="transmembrane region" description="Helical" evidence="6">
    <location>
        <begin position="52"/>
        <end position="69"/>
    </location>
</feature>
<evidence type="ECO:0000259" key="7">
    <source>
        <dbReference type="Pfam" id="PF11728"/>
    </source>
</evidence>
<dbReference type="Pfam" id="PF06081">
    <property type="entry name" value="ArAE_1"/>
    <property type="match status" value="1"/>
</dbReference>
<gene>
    <name evidence="8" type="ORF">GSM42_17230</name>
</gene>
<dbReference type="Proteomes" id="UP000430692">
    <property type="component" value="Unassembled WGS sequence"/>
</dbReference>
<dbReference type="GO" id="GO:0005886">
    <property type="term" value="C:plasma membrane"/>
    <property type="evidence" value="ECO:0007669"/>
    <property type="project" value="UniProtKB-SubCell"/>
</dbReference>
<organism evidence="8 9">
    <name type="scientific">Shimazuella alba</name>
    <dbReference type="NCBI Taxonomy" id="2690964"/>
    <lineage>
        <taxon>Bacteria</taxon>
        <taxon>Bacillati</taxon>
        <taxon>Bacillota</taxon>
        <taxon>Bacilli</taxon>
        <taxon>Bacillales</taxon>
        <taxon>Thermoactinomycetaceae</taxon>
        <taxon>Shimazuella</taxon>
    </lineage>
</organism>
<dbReference type="InterPro" id="IPR021062">
    <property type="entry name" value="ArAE_1_C"/>
</dbReference>
<dbReference type="PANTHER" id="PTHR40064">
    <property type="entry name" value="MEMBRANE PROTEIN-RELATED"/>
    <property type="match status" value="1"/>
</dbReference>